<name>A0A1V6LNU5_9FLAO</name>
<dbReference type="EMBL" id="MTBC01000011">
    <property type="protein sequence ID" value="OQD41808.1"/>
    <property type="molecule type" value="Genomic_DNA"/>
</dbReference>
<sequence length="90" mass="10380">MASVRDLKKDINYVLGDIIDAVYQWEAETGNINSEEGSLLIDKAIAYFDELMEKVHQKEVANKKLHFKDIKNQLEQKAVELIENLNEMAQ</sequence>
<dbReference type="OrthoDB" id="1121857at2"/>
<dbReference type="Proteomes" id="UP000191680">
    <property type="component" value="Unassembled WGS sequence"/>
</dbReference>
<accession>A0A1V6LNU5</accession>
<dbReference type="RefSeq" id="WP_010519904.1">
    <property type="nucleotide sequence ID" value="NZ_AFOE01000055.1"/>
</dbReference>
<organism evidence="1 2">
    <name type="scientific">Croceivirga radicis</name>
    <dbReference type="NCBI Taxonomy" id="1929488"/>
    <lineage>
        <taxon>Bacteria</taxon>
        <taxon>Pseudomonadati</taxon>
        <taxon>Bacteroidota</taxon>
        <taxon>Flavobacteriia</taxon>
        <taxon>Flavobacteriales</taxon>
        <taxon>Flavobacteriaceae</taxon>
        <taxon>Croceivirga</taxon>
    </lineage>
</organism>
<proteinExistence type="predicted"/>
<protein>
    <submittedName>
        <fullName evidence="1">Uncharacterized protein</fullName>
    </submittedName>
</protein>
<comment type="caution">
    <text evidence="1">The sequence shown here is derived from an EMBL/GenBank/DDBJ whole genome shotgun (WGS) entry which is preliminary data.</text>
</comment>
<reference evidence="1 2" key="1">
    <citation type="submission" date="2016-12" db="EMBL/GenBank/DDBJ databases">
        <authorList>
            <person name="Song W.-J."/>
            <person name="Kurnit D.M."/>
        </authorList>
    </citation>
    <scope>NUCLEOTIDE SEQUENCE [LARGE SCALE GENOMIC DNA]</scope>
    <source>
        <strain evidence="1 2">HSG9</strain>
    </source>
</reference>
<dbReference type="AlphaFoldDB" id="A0A1V6LNU5"/>
<gene>
    <name evidence="1" type="ORF">BUL40_14530</name>
</gene>
<keyword evidence="2" id="KW-1185">Reference proteome</keyword>
<evidence type="ECO:0000313" key="2">
    <source>
        <dbReference type="Proteomes" id="UP000191680"/>
    </source>
</evidence>
<evidence type="ECO:0000313" key="1">
    <source>
        <dbReference type="EMBL" id="OQD41808.1"/>
    </source>
</evidence>